<evidence type="ECO:0000313" key="2">
    <source>
        <dbReference type="EMBL" id="OTN76266.1"/>
    </source>
</evidence>
<gene>
    <name evidence="2" type="ORF">A5886_001343</name>
</gene>
<keyword evidence="1" id="KW-1133">Transmembrane helix</keyword>
<dbReference type="InterPro" id="IPR017259">
    <property type="entry name" value="UCP037672"/>
</dbReference>
<dbReference type="OrthoDB" id="2082701at2"/>
<dbReference type="EMBL" id="NGKU01000001">
    <property type="protein sequence ID" value="OTN76266.1"/>
    <property type="molecule type" value="Genomic_DNA"/>
</dbReference>
<dbReference type="Proteomes" id="UP000195043">
    <property type="component" value="Unassembled WGS sequence"/>
</dbReference>
<dbReference type="Pfam" id="PF12650">
    <property type="entry name" value="DUF3784"/>
    <property type="match status" value="1"/>
</dbReference>
<dbReference type="AlphaFoldDB" id="A0A242A5F1"/>
<keyword evidence="3" id="KW-1185">Reference proteome</keyword>
<organism evidence="2 3">
    <name type="scientific">Candidatus Enterococcus testudinis</name>
    <dbReference type="NCBI Taxonomy" id="1834191"/>
    <lineage>
        <taxon>Bacteria</taxon>
        <taxon>Bacillati</taxon>
        <taxon>Bacillota</taxon>
        <taxon>Bacilli</taxon>
        <taxon>Lactobacillales</taxon>
        <taxon>Enterococcaceae</taxon>
        <taxon>Enterococcus</taxon>
    </lineage>
</organism>
<dbReference type="RefSeq" id="WP_086274242.1">
    <property type="nucleotide sequence ID" value="NZ_NGKU01000001.1"/>
</dbReference>
<feature type="transmembrane region" description="Helical" evidence="1">
    <location>
        <begin position="76"/>
        <end position="99"/>
    </location>
</feature>
<protein>
    <recommendedName>
        <fullName evidence="4">DUF3784 domain-containing protein</fullName>
    </recommendedName>
</protein>
<proteinExistence type="predicted"/>
<evidence type="ECO:0000313" key="3">
    <source>
        <dbReference type="Proteomes" id="UP000195043"/>
    </source>
</evidence>
<keyword evidence="1" id="KW-0472">Membrane</keyword>
<name>A0A242A5F1_9ENTE</name>
<sequence>MGFAVEWLIVIVFVFVGILFLTGHGWRLIAGYNTASKEKKAKYDLQRLYLVNGIGMLVLGILVATMNVFVDDRTMLWQLLFLVFFIIVLIVIVVLNGTWCMKR</sequence>
<keyword evidence="1" id="KW-0812">Transmembrane</keyword>
<accession>A0A242A5F1</accession>
<reference evidence="2 3" key="1">
    <citation type="submission" date="2017-05" db="EMBL/GenBank/DDBJ databases">
        <title>The Genome Sequence of Enterococcus sp. 8G7_MSG3316.</title>
        <authorList>
            <consortium name="The Broad Institute Genomics Platform"/>
            <consortium name="The Broad Institute Genomic Center for Infectious Diseases"/>
            <person name="Earl A."/>
            <person name="Manson A."/>
            <person name="Schwartman J."/>
            <person name="Gilmore M."/>
            <person name="Abouelleil A."/>
            <person name="Cao P."/>
            <person name="Chapman S."/>
            <person name="Cusick C."/>
            <person name="Shea T."/>
            <person name="Young S."/>
            <person name="Neafsey D."/>
            <person name="Nusbaum C."/>
            <person name="Birren B."/>
        </authorList>
    </citation>
    <scope>NUCLEOTIDE SEQUENCE [LARGE SCALE GENOMIC DNA]</scope>
    <source>
        <strain evidence="2 3">8G7_MSG3316</strain>
    </source>
</reference>
<dbReference type="STRING" id="1834191.A5886_001343"/>
<feature type="transmembrane region" description="Helical" evidence="1">
    <location>
        <begin position="49"/>
        <end position="70"/>
    </location>
</feature>
<feature type="transmembrane region" description="Helical" evidence="1">
    <location>
        <begin position="6"/>
        <end position="29"/>
    </location>
</feature>
<evidence type="ECO:0008006" key="4">
    <source>
        <dbReference type="Google" id="ProtNLM"/>
    </source>
</evidence>
<comment type="caution">
    <text evidence="2">The sequence shown here is derived from an EMBL/GenBank/DDBJ whole genome shotgun (WGS) entry which is preliminary data.</text>
</comment>
<evidence type="ECO:0000256" key="1">
    <source>
        <dbReference type="SAM" id="Phobius"/>
    </source>
</evidence>